<dbReference type="Gene3D" id="2.40.170.20">
    <property type="entry name" value="TonB-dependent receptor, beta-barrel domain"/>
    <property type="match status" value="1"/>
</dbReference>
<evidence type="ECO:0000256" key="5">
    <source>
        <dbReference type="ARBA" id="ARBA00022729"/>
    </source>
</evidence>
<dbReference type="InterPro" id="IPR037066">
    <property type="entry name" value="Plug_dom_sf"/>
</dbReference>
<dbReference type="InterPro" id="IPR012910">
    <property type="entry name" value="Plug_dom"/>
</dbReference>
<evidence type="ECO:0000256" key="6">
    <source>
        <dbReference type="ARBA" id="ARBA00023077"/>
    </source>
</evidence>
<dbReference type="InterPro" id="IPR039426">
    <property type="entry name" value="TonB-dep_rcpt-like"/>
</dbReference>
<dbReference type="AlphaFoldDB" id="A0A1H9FJT1"/>
<evidence type="ECO:0000256" key="12">
    <source>
        <dbReference type="SAM" id="SignalP"/>
    </source>
</evidence>
<keyword evidence="8 15" id="KW-0675">Receptor</keyword>
<keyword evidence="16" id="KW-1185">Reference proteome</keyword>
<feature type="domain" description="TonB-dependent receptor plug" evidence="14">
    <location>
        <begin position="125"/>
        <end position="218"/>
    </location>
</feature>
<evidence type="ECO:0000256" key="11">
    <source>
        <dbReference type="RuleBase" id="RU003357"/>
    </source>
</evidence>
<keyword evidence="3 10" id="KW-1134">Transmembrane beta strand</keyword>
<comment type="subcellular location">
    <subcellularLocation>
        <location evidence="1 10">Cell outer membrane</location>
        <topology evidence="1 10">Multi-pass membrane protein</topology>
    </subcellularLocation>
</comment>
<proteinExistence type="inferred from homology"/>
<evidence type="ECO:0000256" key="10">
    <source>
        <dbReference type="PROSITE-ProRule" id="PRU01360"/>
    </source>
</evidence>
<dbReference type="Gene3D" id="2.170.130.10">
    <property type="entry name" value="TonB-dependent receptor, plug domain"/>
    <property type="match status" value="1"/>
</dbReference>
<keyword evidence="6 11" id="KW-0798">TonB box</keyword>
<keyword evidence="2 10" id="KW-0813">Transport</keyword>
<organism evidence="15 16">
    <name type="scientific">Neolewinella agarilytica</name>
    <dbReference type="NCBI Taxonomy" id="478744"/>
    <lineage>
        <taxon>Bacteria</taxon>
        <taxon>Pseudomonadati</taxon>
        <taxon>Bacteroidota</taxon>
        <taxon>Saprospiria</taxon>
        <taxon>Saprospirales</taxon>
        <taxon>Lewinellaceae</taxon>
        <taxon>Neolewinella</taxon>
    </lineage>
</organism>
<keyword evidence="7 10" id="KW-0472">Membrane</keyword>
<keyword evidence="4 10" id="KW-0812">Transmembrane</keyword>
<gene>
    <name evidence="15" type="ORF">SAMN05444359_1094</name>
</gene>
<evidence type="ECO:0000256" key="9">
    <source>
        <dbReference type="ARBA" id="ARBA00023237"/>
    </source>
</evidence>
<dbReference type="GO" id="GO:0044718">
    <property type="term" value="P:siderophore transmembrane transport"/>
    <property type="evidence" value="ECO:0007669"/>
    <property type="project" value="TreeGrafter"/>
</dbReference>
<dbReference type="Pfam" id="PF00593">
    <property type="entry name" value="TonB_dep_Rec_b-barrel"/>
    <property type="match status" value="1"/>
</dbReference>
<dbReference type="Pfam" id="PF13715">
    <property type="entry name" value="CarbopepD_reg_2"/>
    <property type="match status" value="1"/>
</dbReference>
<evidence type="ECO:0000259" key="14">
    <source>
        <dbReference type="Pfam" id="PF07715"/>
    </source>
</evidence>
<dbReference type="OrthoDB" id="1111684at2"/>
<dbReference type="Proteomes" id="UP000199021">
    <property type="component" value="Unassembled WGS sequence"/>
</dbReference>
<evidence type="ECO:0000256" key="3">
    <source>
        <dbReference type="ARBA" id="ARBA00022452"/>
    </source>
</evidence>
<sequence>MKHSFFFALVFLVPICILAQQSELDITVIDTETGDRLTFVPVQVSPGGASGTTDEQGKLRLMLAPARYTIRASFTGYAIYEKVILFDADRKLTIRMEPEAELLETIVVTDQNDRLELQRAQMGVERLTAKELESIPSVLGERDVLRSLQLMPGVTSAGEASNGISVRGGTIDQNLLLLDGAPVFTPTHLFGLFTVFTPDAVGGIDLYRGNIPARFGGRVSSVVDVQSKTPSSDSPIIKGGIGLVSSNLGIETPIGQSGKWKLLAAARGGFNDFAFSLIKRLENTRSRFGDATLKLRYRPTDNDLITLSGFYSGDFYQVDLLSSVGGVAATVNQYAYLTLNGGLEWTRLLGENYSLSTRLTNAHFAPELRFPQVDESLITFASGIDQQSFRTALSRGGVGNHSTSIGLQLDRYTIKPGDLDPGECTNVLPTLLERERGIEAAIYLEDEWTIGDRLTIGSGLRYVQYRQLGPGEQRLYGQGDEITDRTLESVLLFGAGEVLQSYAGLEPRLGLSWAFTANSSFKASYARSRQYLQNIYNATTPLPTSRWKVADNNVVPQTADLVSAGISHVTPDGNYAFRLETYYRWLNDLLEYKPGADFFLNPAVETDLLRGSGRAYGLELTAARRTGRLTGEINYAYARVENQVNGNSFGSRINRGDWYPGYFDQPHTFSANLTLDEGKTHELGFNLIVQSNRPSTIPNGFVQINGSDVPLFLERNNARLPLYHRLDFSWTIHNFRRQRRQWTGDWVFTIYNVYGRDNAYNVFFQPRNAGTPALGIFGGSPFAAYRLSIFGAPVFSLAYKFTFRPGKE</sequence>
<evidence type="ECO:0000256" key="2">
    <source>
        <dbReference type="ARBA" id="ARBA00022448"/>
    </source>
</evidence>
<evidence type="ECO:0000256" key="4">
    <source>
        <dbReference type="ARBA" id="ARBA00022692"/>
    </source>
</evidence>
<reference evidence="16" key="1">
    <citation type="submission" date="2016-10" db="EMBL/GenBank/DDBJ databases">
        <authorList>
            <person name="Varghese N."/>
            <person name="Submissions S."/>
        </authorList>
    </citation>
    <scope>NUCLEOTIDE SEQUENCE [LARGE SCALE GENOMIC DNA]</scope>
    <source>
        <strain evidence="16">DSM 24740</strain>
    </source>
</reference>
<dbReference type="Gene3D" id="2.60.40.1120">
    <property type="entry name" value="Carboxypeptidase-like, regulatory domain"/>
    <property type="match status" value="1"/>
</dbReference>
<dbReference type="SUPFAM" id="SSF56935">
    <property type="entry name" value="Porins"/>
    <property type="match status" value="1"/>
</dbReference>
<dbReference type="PROSITE" id="PS52016">
    <property type="entry name" value="TONB_DEPENDENT_REC_3"/>
    <property type="match status" value="1"/>
</dbReference>
<dbReference type="STRING" id="478744.SAMN05444359_1094"/>
<dbReference type="PANTHER" id="PTHR30069">
    <property type="entry name" value="TONB-DEPENDENT OUTER MEMBRANE RECEPTOR"/>
    <property type="match status" value="1"/>
</dbReference>
<dbReference type="Pfam" id="PF07715">
    <property type="entry name" value="Plug"/>
    <property type="match status" value="1"/>
</dbReference>
<dbReference type="PANTHER" id="PTHR30069:SF29">
    <property type="entry name" value="HEMOGLOBIN AND HEMOGLOBIN-HAPTOGLOBIN-BINDING PROTEIN 1-RELATED"/>
    <property type="match status" value="1"/>
</dbReference>
<accession>A0A1H9FJT1</accession>
<name>A0A1H9FJT1_9BACT</name>
<feature type="chain" id="PRO_5011434758" evidence="12">
    <location>
        <begin position="20"/>
        <end position="808"/>
    </location>
</feature>
<dbReference type="InterPro" id="IPR036942">
    <property type="entry name" value="Beta-barrel_TonB_sf"/>
</dbReference>
<dbReference type="InterPro" id="IPR008969">
    <property type="entry name" value="CarboxyPept-like_regulatory"/>
</dbReference>
<evidence type="ECO:0000256" key="7">
    <source>
        <dbReference type="ARBA" id="ARBA00023136"/>
    </source>
</evidence>
<dbReference type="SUPFAM" id="SSF49464">
    <property type="entry name" value="Carboxypeptidase regulatory domain-like"/>
    <property type="match status" value="1"/>
</dbReference>
<dbReference type="RefSeq" id="WP_090167709.1">
    <property type="nucleotide sequence ID" value="NZ_FOFB01000009.1"/>
</dbReference>
<dbReference type="InterPro" id="IPR000531">
    <property type="entry name" value="Beta-barrel_TonB"/>
</dbReference>
<dbReference type="InParanoid" id="A0A1H9FJT1"/>
<evidence type="ECO:0000313" key="15">
    <source>
        <dbReference type="EMBL" id="SEQ38167.1"/>
    </source>
</evidence>
<comment type="similarity">
    <text evidence="10 11">Belongs to the TonB-dependent receptor family.</text>
</comment>
<evidence type="ECO:0000313" key="16">
    <source>
        <dbReference type="Proteomes" id="UP000199021"/>
    </source>
</evidence>
<protein>
    <submittedName>
        <fullName evidence="15">TonB dependent receptor</fullName>
    </submittedName>
</protein>
<feature type="domain" description="TonB-dependent receptor-like beta-barrel" evidence="13">
    <location>
        <begin position="296"/>
        <end position="729"/>
    </location>
</feature>
<evidence type="ECO:0000256" key="1">
    <source>
        <dbReference type="ARBA" id="ARBA00004571"/>
    </source>
</evidence>
<dbReference type="EMBL" id="FOFB01000009">
    <property type="protein sequence ID" value="SEQ38167.1"/>
    <property type="molecule type" value="Genomic_DNA"/>
</dbReference>
<feature type="signal peptide" evidence="12">
    <location>
        <begin position="1"/>
        <end position="19"/>
    </location>
</feature>
<dbReference type="GO" id="GO:0009279">
    <property type="term" value="C:cell outer membrane"/>
    <property type="evidence" value="ECO:0007669"/>
    <property type="project" value="UniProtKB-SubCell"/>
</dbReference>
<dbReference type="GO" id="GO:0015344">
    <property type="term" value="F:siderophore uptake transmembrane transporter activity"/>
    <property type="evidence" value="ECO:0007669"/>
    <property type="project" value="TreeGrafter"/>
</dbReference>
<keyword evidence="5 12" id="KW-0732">Signal</keyword>
<evidence type="ECO:0000259" key="13">
    <source>
        <dbReference type="Pfam" id="PF00593"/>
    </source>
</evidence>
<evidence type="ECO:0000256" key="8">
    <source>
        <dbReference type="ARBA" id="ARBA00023170"/>
    </source>
</evidence>
<keyword evidence="9 10" id="KW-0998">Cell outer membrane</keyword>